<dbReference type="InterPro" id="IPR029071">
    <property type="entry name" value="Ubiquitin-like_domsf"/>
</dbReference>
<dbReference type="GO" id="GO:0005776">
    <property type="term" value="C:autophagosome"/>
    <property type="evidence" value="ECO:0007669"/>
    <property type="project" value="UniProtKB-SubCell"/>
</dbReference>
<comment type="similarity">
    <text evidence="2 10">Belongs to the ATG8 family.</text>
</comment>
<dbReference type="GO" id="GO:0012505">
    <property type="term" value="C:endomembrane system"/>
    <property type="evidence" value="ECO:0007669"/>
    <property type="project" value="UniProtKB-SubCell"/>
</dbReference>
<dbReference type="SUPFAM" id="SSF54236">
    <property type="entry name" value="Ubiquitin-like"/>
    <property type="match status" value="1"/>
</dbReference>
<dbReference type="Gene3D" id="3.10.20.90">
    <property type="entry name" value="Phosphatidylinositol 3-kinase Catalytic Subunit, Chain A, domain 1"/>
    <property type="match status" value="1"/>
</dbReference>
<dbReference type="GO" id="GO:0031410">
    <property type="term" value="C:cytoplasmic vesicle"/>
    <property type="evidence" value="ECO:0007669"/>
    <property type="project" value="UniProtKB-KW"/>
</dbReference>
<sequence>MGLKAERNTETSQHVATAGKRSKVGAVKFRAPRDVTDSAGVLGRALLFREVFLQFSAPVSRPSSCLSSFAYVTAQPMSQADARKLSDLTSRCECGLKRRSGTTRCPPSMRSVPLFASVRSRLLPARARVPRHLHRNRPHESCSATMAPFEKSMEMMPFKQRKCLATRKDEVCTIRSKFPNKLPVIVERYIREKTLPLLDKTKFLVPFELTLGQFLCLLRNKIALDSSQALFLLVAEKSMSCMSSSMGEVYSHHRDTDGFLYITYASQDMFGAPQPTVRPSS</sequence>
<evidence type="ECO:0000256" key="5">
    <source>
        <dbReference type="ARBA" id="ARBA00023136"/>
    </source>
</evidence>
<gene>
    <name evidence="11" type="ORF">MMEN_LOCUS17351</name>
</gene>
<keyword evidence="7" id="KW-0968">Cytoplasmic vesicle</keyword>
<keyword evidence="5" id="KW-0472">Membrane</keyword>
<evidence type="ECO:0000313" key="12">
    <source>
        <dbReference type="Proteomes" id="UP000677803"/>
    </source>
</evidence>
<comment type="subcellular location">
    <subcellularLocation>
        <location evidence="1">Cytoplasmic vesicle</location>
        <location evidence="1">Autophagosome</location>
    </subcellularLocation>
    <subcellularLocation>
        <location evidence="8">Endomembrane system</location>
        <topology evidence="8">Lipid-anchor</topology>
    </subcellularLocation>
</comment>
<dbReference type="Pfam" id="PF02991">
    <property type="entry name" value="ATG8"/>
    <property type="match status" value="1"/>
</dbReference>
<evidence type="ECO:0000256" key="1">
    <source>
        <dbReference type="ARBA" id="ARBA00004419"/>
    </source>
</evidence>
<evidence type="ECO:0000256" key="7">
    <source>
        <dbReference type="ARBA" id="ARBA00023329"/>
    </source>
</evidence>
<evidence type="ECO:0000256" key="10">
    <source>
        <dbReference type="RuleBase" id="RU004384"/>
    </source>
</evidence>
<evidence type="ECO:0000256" key="3">
    <source>
        <dbReference type="ARBA" id="ARBA00022490"/>
    </source>
</evidence>
<evidence type="ECO:0000256" key="8">
    <source>
        <dbReference type="ARBA" id="ARBA00037868"/>
    </source>
</evidence>
<evidence type="ECO:0000256" key="9">
    <source>
        <dbReference type="PIRSR" id="PIRSR604241-50"/>
    </source>
</evidence>
<dbReference type="OrthoDB" id="6738456at2759"/>
<accession>A0A8S4BSI2</accession>
<dbReference type="EMBL" id="CAJRST010036666">
    <property type="protein sequence ID" value="CAG5990336.1"/>
    <property type="molecule type" value="Genomic_DNA"/>
</dbReference>
<keyword evidence="6 9" id="KW-0449">Lipoprotein</keyword>
<organism evidence="11 12">
    <name type="scientific">Menidia menidia</name>
    <name type="common">Atlantic silverside</name>
    <dbReference type="NCBI Taxonomy" id="238744"/>
    <lineage>
        <taxon>Eukaryota</taxon>
        <taxon>Metazoa</taxon>
        <taxon>Chordata</taxon>
        <taxon>Craniata</taxon>
        <taxon>Vertebrata</taxon>
        <taxon>Euteleostomi</taxon>
        <taxon>Actinopterygii</taxon>
        <taxon>Neopterygii</taxon>
        <taxon>Teleostei</taxon>
        <taxon>Neoteleostei</taxon>
        <taxon>Acanthomorphata</taxon>
        <taxon>Ovalentaria</taxon>
        <taxon>Atherinomorphae</taxon>
        <taxon>Atheriniformes</taxon>
        <taxon>Atherinopsidae</taxon>
        <taxon>Menidiinae</taxon>
        <taxon>Menidia</taxon>
    </lineage>
</organism>
<reference evidence="11" key="1">
    <citation type="submission" date="2021-05" db="EMBL/GenBank/DDBJ databases">
        <authorList>
            <person name="Tigano A."/>
        </authorList>
    </citation>
    <scope>NUCLEOTIDE SEQUENCE</scope>
</reference>
<evidence type="ECO:0000256" key="6">
    <source>
        <dbReference type="ARBA" id="ARBA00023288"/>
    </source>
</evidence>
<name>A0A8S4BSI2_9TELE</name>
<feature type="lipid moiety-binding region" description="Phosphatidylserine amidated glycine; alternate" evidence="9">
    <location>
        <position position="271"/>
    </location>
</feature>
<keyword evidence="12" id="KW-1185">Reference proteome</keyword>
<protein>
    <submittedName>
        <fullName evidence="11">(Atlantic silverside) hypothetical protein</fullName>
    </submittedName>
</protein>
<dbReference type="GO" id="GO:0006950">
    <property type="term" value="P:response to stress"/>
    <property type="evidence" value="ECO:0007669"/>
    <property type="project" value="UniProtKB-ARBA"/>
</dbReference>
<keyword evidence="3" id="KW-0963">Cytoplasm</keyword>
<dbReference type="GO" id="GO:0016236">
    <property type="term" value="P:macroautophagy"/>
    <property type="evidence" value="ECO:0007669"/>
    <property type="project" value="UniProtKB-ARBA"/>
</dbReference>
<keyword evidence="4 10" id="KW-0072">Autophagy</keyword>
<dbReference type="FunFam" id="3.10.20.90:FF:000149">
    <property type="entry name" value="microtubule-associated proteins 1A/1B light chain 3C"/>
    <property type="match status" value="1"/>
</dbReference>
<evidence type="ECO:0000256" key="2">
    <source>
        <dbReference type="ARBA" id="ARBA00007293"/>
    </source>
</evidence>
<dbReference type="InterPro" id="IPR004241">
    <property type="entry name" value="Atg8-like"/>
</dbReference>
<dbReference type="AlphaFoldDB" id="A0A8S4BSI2"/>
<evidence type="ECO:0000313" key="11">
    <source>
        <dbReference type="EMBL" id="CAG5990336.1"/>
    </source>
</evidence>
<comment type="caution">
    <text evidence="11">The sequence shown here is derived from an EMBL/GenBank/DDBJ whole genome shotgun (WGS) entry which is preliminary data.</text>
</comment>
<dbReference type="PANTHER" id="PTHR10969">
    <property type="entry name" value="MICROTUBULE-ASSOCIATED PROTEINS 1A/1B LIGHT CHAIN 3-RELATED"/>
    <property type="match status" value="1"/>
</dbReference>
<proteinExistence type="inferred from homology"/>
<evidence type="ECO:0000256" key="4">
    <source>
        <dbReference type="ARBA" id="ARBA00023006"/>
    </source>
</evidence>
<dbReference type="Proteomes" id="UP000677803">
    <property type="component" value="Unassembled WGS sequence"/>
</dbReference>